<protein>
    <submittedName>
        <fullName evidence="1">Uncharacterized protein</fullName>
    </submittedName>
</protein>
<organism evidence="1 2">
    <name type="scientific">Caerostris extrusa</name>
    <name type="common">Bark spider</name>
    <name type="synonym">Caerostris bankana</name>
    <dbReference type="NCBI Taxonomy" id="172846"/>
    <lineage>
        <taxon>Eukaryota</taxon>
        <taxon>Metazoa</taxon>
        <taxon>Ecdysozoa</taxon>
        <taxon>Arthropoda</taxon>
        <taxon>Chelicerata</taxon>
        <taxon>Arachnida</taxon>
        <taxon>Araneae</taxon>
        <taxon>Araneomorphae</taxon>
        <taxon>Entelegynae</taxon>
        <taxon>Araneoidea</taxon>
        <taxon>Araneidae</taxon>
        <taxon>Caerostris</taxon>
    </lineage>
</organism>
<dbReference type="AlphaFoldDB" id="A0AAV4XBL7"/>
<reference evidence="1 2" key="1">
    <citation type="submission" date="2021-06" db="EMBL/GenBank/DDBJ databases">
        <title>Caerostris extrusa draft genome.</title>
        <authorList>
            <person name="Kono N."/>
            <person name="Arakawa K."/>
        </authorList>
    </citation>
    <scope>NUCLEOTIDE SEQUENCE [LARGE SCALE GENOMIC DNA]</scope>
</reference>
<accession>A0AAV4XBL7</accession>
<sequence>MLAGRLSYIKSLYESLFDNQIYRIHKHFTRTAFVSWLLRVPSRLSEKRKKTQWRLWQKLLSIDIQLFNNRFRLEASRGEGDESCAAGGKVLECNLELR</sequence>
<evidence type="ECO:0000313" key="1">
    <source>
        <dbReference type="EMBL" id="GIY92532.1"/>
    </source>
</evidence>
<proteinExistence type="predicted"/>
<comment type="caution">
    <text evidence="1">The sequence shown here is derived from an EMBL/GenBank/DDBJ whole genome shotgun (WGS) entry which is preliminary data.</text>
</comment>
<gene>
    <name evidence="1" type="ORF">CEXT_590751</name>
</gene>
<name>A0AAV4XBL7_CAEEX</name>
<keyword evidence="2" id="KW-1185">Reference proteome</keyword>
<dbReference type="Proteomes" id="UP001054945">
    <property type="component" value="Unassembled WGS sequence"/>
</dbReference>
<evidence type="ECO:0000313" key="2">
    <source>
        <dbReference type="Proteomes" id="UP001054945"/>
    </source>
</evidence>
<dbReference type="EMBL" id="BPLR01017549">
    <property type="protein sequence ID" value="GIY92532.1"/>
    <property type="molecule type" value="Genomic_DNA"/>
</dbReference>